<reference evidence="2 3" key="1">
    <citation type="submission" date="2017-02" db="EMBL/GenBank/DDBJ databases">
        <title>Complete genome sequences of Mycobacterium kansasii strains isolated from rhesus macaques.</title>
        <authorList>
            <person name="Panda A."/>
            <person name="Nagaraj S."/>
            <person name="Zhao X."/>
            <person name="Tettelin H."/>
            <person name="Detolla L.J."/>
        </authorList>
    </citation>
    <scope>NUCLEOTIDE SEQUENCE [LARGE SCALE GENOMIC DNA]</scope>
    <source>
        <strain evidence="2 3">11-3469</strain>
    </source>
</reference>
<accession>A0A1V3XN33</accession>
<sequence length="91" mass="9507">MGCAVEQFDEIVAQQLDIGIVDGPPVGVDSVSRDNSLPSRSTTEAPRMPVLHACAAASSPMRSSTVSAGPRTSIAWPPGRSPAWRSTTVTE</sequence>
<feature type="region of interest" description="Disordered" evidence="1">
    <location>
        <begin position="24"/>
        <end position="91"/>
    </location>
</feature>
<dbReference type="Proteomes" id="UP000188532">
    <property type="component" value="Unassembled WGS sequence"/>
</dbReference>
<comment type="caution">
    <text evidence="2">The sequence shown here is derived from an EMBL/GenBank/DDBJ whole genome shotgun (WGS) entry which is preliminary data.</text>
</comment>
<organism evidence="2 3">
    <name type="scientific">Mycobacterium kansasii</name>
    <dbReference type="NCBI Taxonomy" id="1768"/>
    <lineage>
        <taxon>Bacteria</taxon>
        <taxon>Bacillati</taxon>
        <taxon>Actinomycetota</taxon>
        <taxon>Actinomycetes</taxon>
        <taxon>Mycobacteriales</taxon>
        <taxon>Mycobacteriaceae</taxon>
        <taxon>Mycobacterium</taxon>
    </lineage>
</organism>
<evidence type="ECO:0000313" key="2">
    <source>
        <dbReference type="EMBL" id="OOK80634.1"/>
    </source>
</evidence>
<dbReference type="AlphaFoldDB" id="A0A1V3XN33"/>
<evidence type="ECO:0000313" key="3">
    <source>
        <dbReference type="Proteomes" id="UP000188532"/>
    </source>
</evidence>
<feature type="compositionally biased region" description="Polar residues" evidence="1">
    <location>
        <begin position="33"/>
        <end position="44"/>
    </location>
</feature>
<evidence type="ECO:0000256" key="1">
    <source>
        <dbReference type="SAM" id="MobiDB-lite"/>
    </source>
</evidence>
<name>A0A1V3XN33_MYCKA</name>
<proteinExistence type="predicted"/>
<gene>
    <name evidence="2" type="ORF">BZL29_2223</name>
</gene>
<protein>
    <submittedName>
        <fullName evidence="2">Uncharacterized protein</fullName>
    </submittedName>
</protein>
<dbReference type="EMBL" id="MVBN01000002">
    <property type="protein sequence ID" value="OOK80634.1"/>
    <property type="molecule type" value="Genomic_DNA"/>
</dbReference>